<dbReference type="Pfam" id="PF22725">
    <property type="entry name" value="GFO_IDH_MocA_C3"/>
    <property type="match status" value="1"/>
</dbReference>
<evidence type="ECO:0000259" key="1">
    <source>
        <dbReference type="Pfam" id="PF01408"/>
    </source>
</evidence>
<evidence type="ECO:0000313" key="3">
    <source>
        <dbReference type="EMBL" id="KEJ91523.1"/>
    </source>
</evidence>
<dbReference type="InterPro" id="IPR036291">
    <property type="entry name" value="NAD(P)-bd_dom_sf"/>
</dbReference>
<organism evidence="3 4">
    <name type="scientific">Synergistes jonesii</name>
    <dbReference type="NCBI Taxonomy" id="2754"/>
    <lineage>
        <taxon>Bacteria</taxon>
        <taxon>Thermotogati</taxon>
        <taxon>Synergistota</taxon>
        <taxon>Synergistia</taxon>
        <taxon>Synergistales</taxon>
        <taxon>Synergistaceae</taxon>
        <taxon>Synergistes</taxon>
    </lineage>
</organism>
<sequence length="323" mass="35966">MENIRVGVVGVGHLGMHHARVYTEILGAQLVGVVDINEERAQTIAEPLGVPAYGDFATFLRIARPDAVSIVVPTSKHYEIAKVAMEHDAHVLVEKPVTTSVDEAEKLLNLAVERDVILQVGHIERFNSAVEHVREFVKDPYFIQTRRVGPFSPRISDVGVVLDLMIHDVDIILSMVNSELISISAMGRCIRTDHEDIASVQLRFANGAMAQILVSRVSEKRQRMMEITEAERFVTVNFETQDITVQRSVRESGGNIVEVVEHPVFPKTEPLKMELQHFISCIRDGLQPMVGIKDGKRALEVCVAALRQIHEEKPQSASILSAM</sequence>
<feature type="domain" description="Gfo/Idh/MocA-like oxidoreductase N-terminal" evidence="1">
    <location>
        <begin position="4"/>
        <end position="122"/>
    </location>
</feature>
<dbReference type="AlphaFoldDB" id="A0A073IMI9"/>
<dbReference type="OrthoDB" id="9783105at2"/>
<dbReference type="SUPFAM" id="SSF55347">
    <property type="entry name" value="Glyceraldehyde-3-phosphate dehydrogenase-like, C-terminal domain"/>
    <property type="match status" value="1"/>
</dbReference>
<dbReference type="InterPro" id="IPR000683">
    <property type="entry name" value="Gfo/Idh/MocA-like_OxRdtase_N"/>
</dbReference>
<dbReference type="EMBL" id="JMKI01000047">
    <property type="protein sequence ID" value="KEJ91523.1"/>
    <property type="molecule type" value="Genomic_DNA"/>
</dbReference>
<dbReference type="SUPFAM" id="SSF51735">
    <property type="entry name" value="NAD(P)-binding Rossmann-fold domains"/>
    <property type="match status" value="1"/>
</dbReference>
<dbReference type="GeneID" id="90984430"/>
<proteinExistence type="predicted"/>
<accession>A0A073IMI9</accession>
<name>A0A073IMI9_9BACT</name>
<dbReference type="PANTHER" id="PTHR43377">
    <property type="entry name" value="BILIVERDIN REDUCTASE A"/>
    <property type="match status" value="1"/>
</dbReference>
<dbReference type="Gene3D" id="3.30.360.10">
    <property type="entry name" value="Dihydrodipicolinate Reductase, domain 2"/>
    <property type="match status" value="1"/>
</dbReference>
<dbReference type="eggNOG" id="COG0673">
    <property type="taxonomic scope" value="Bacteria"/>
</dbReference>
<dbReference type="RefSeq" id="WP_037977949.1">
    <property type="nucleotide sequence ID" value="NZ_CAMETI010000003.1"/>
</dbReference>
<feature type="domain" description="GFO/IDH/MocA-like oxidoreductase" evidence="2">
    <location>
        <begin position="157"/>
        <end position="227"/>
    </location>
</feature>
<evidence type="ECO:0000259" key="2">
    <source>
        <dbReference type="Pfam" id="PF22725"/>
    </source>
</evidence>
<gene>
    <name evidence="3" type="ORF">EH55_09975</name>
</gene>
<protein>
    <submittedName>
        <fullName evidence="3">UDP-N-acetyl-D-glucosamine dehydrogenase</fullName>
    </submittedName>
</protein>
<dbReference type="Proteomes" id="UP000027665">
    <property type="component" value="Unassembled WGS sequence"/>
</dbReference>
<dbReference type="InterPro" id="IPR055170">
    <property type="entry name" value="GFO_IDH_MocA-like_dom"/>
</dbReference>
<dbReference type="PANTHER" id="PTHR43377:SF1">
    <property type="entry name" value="BILIVERDIN REDUCTASE A"/>
    <property type="match status" value="1"/>
</dbReference>
<comment type="caution">
    <text evidence="3">The sequence shown here is derived from an EMBL/GenBank/DDBJ whole genome shotgun (WGS) entry which is preliminary data.</text>
</comment>
<dbReference type="STRING" id="2754.EH55_09975"/>
<evidence type="ECO:0000313" key="4">
    <source>
        <dbReference type="Proteomes" id="UP000027665"/>
    </source>
</evidence>
<dbReference type="Pfam" id="PF01408">
    <property type="entry name" value="GFO_IDH_MocA"/>
    <property type="match status" value="1"/>
</dbReference>
<dbReference type="GO" id="GO:0000166">
    <property type="term" value="F:nucleotide binding"/>
    <property type="evidence" value="ECO:0007669"/>
    <property type="project" value="InterPro"/>
</dbReference>
<reference evidence="3 4" key="1">
    <citation type="submission" date="2014-04" db="EMBL/GenBank/DDBJ databases">
        <title>Draft Genome Sequence of Synergistes jonesii.</title>
        <authorList>
            <person name="Coil D.A."/>
            <person name="Eisen J.A."/>
            <person name="Holland-Moritz H.E."/>
        </authorList>
    </citation>
    <scope>NUCLEOTIDE SEQUENCE [LARGE SCALE GENOMIC DNA]</scope>
    <source>
        <strain evidence="3 4">78-1</strain>
    </source>
</reference>
<keyword evidence="4" id="KW-1185">Reference proteome</keyword>
<dbReference type="InterPro" id="IPR051450">
    <property type="entry name" value="Gfo/Idh/MocA_Oxidoreductases"/>
</dbReference>
<dbReference type="Gene3D" id="3.40.50.720">
    <property type="entry name" value="NAD(P)-binding Rossmann-like Domain"/>
    <property type="match status" value="1"/>
</dbReference>